<dbReference type="Proteomes" id="UP000800096">
    <property type="component" value="Unassembled WGS sequence"/>
</dbReference>
<feature type="compositionally biased region" description="Polar residues" evidence="1">
    <location>
        <begin position="113"/>
        <end position="126"/>
    </location>
</feature>
<keyword evidence="3" id="KW-1185">Reference proteome</keyword>
<protein>
    <submittedName>
        <fullName evidence="2">Uncharacterized protein</fullName>
    </submittedName>
</protein>
<accession>A0A6A5QXD0</accession>
<dbReference type="AlphaFoldDB" id="A0A6A5QXD0"/>
<feature type="region of interest" description="Disordered" evidence="1">
    <location>
        <begin position="60"/>
        <end position="147"/>
    </location>
</feature>
<organism evidence="2 3">
    <name type="scientific">Ampelomyces quisqualis</name>
    <name type="common">Powdery mildew agent</name>
    <dbReference type="NCBI Taxonomy" id="50730"/>
    <lineage>
        <taxon>Eukaryota</taxon>
        <taxon>Fungi</taxon>
        <taxon>Dikarya</taxon>
        <taxon>Ascomycota</taxon>
        <taxon>Pezizomycotina</taxon>
        <taxon>Dothideomycetes</taxon>
        <taxon>Pleosporomycetidae</taxon>
        <taxon>Pleosporales</taxon>
        <taxon>Pleosporineae</taxon>
        <taxon>Phaeosphaeriaceae</taxon>
        <taxon>Ampelomyces</taxon>
    </lineage>
</organism>
<name>A0A6A5QXD0_AMPQU</name>
<sequence length="196" mass="22258">MVRVSVMNEALEHHLPIFHRQYTSFFPPPFIYSFSPQPAISVSEIYLPFFHPPFHPTPLPLPPHHLTTPSASTPDSSSSFSSSSSPSSSPPPSPSPHPPHPTPQPPTPRSPALHTQTPARSASTRTPQRRARIPCHGSYRGGVGRRREGGVGYKMRILRRWCGERGRAWRWGRVVCWMCCWRWSRWMRGRRVVLLG</sequence>
<evidence type="ECO:0000313" key="3">
    <source>
        <dbReference type="Proteomes" id="UP000800096"/>
    </source>
</evidence>
<evidence type="ECO:0000313" key="2">
    <source>
        <dbReference type="EMBL" id="KAF1919608.1"/>
    </source>
</evidence>
<feature type="compositionally biased region" description="Pro residues" evidence="1">
    <location>
        <begin position="88"/>
        <end position="109"/>
    </location>
</feature>
<gene>
    <name evidence="2" type="ORF">BDU57DRAFT_569329</name>
</gene>
<proteinExistence type="predicted"/>
<reference evidence="2" key="1">
    <citation type="journal article" date="2020" name="Stud. Mycol.">
        <title>101 Dothideomycetes genomes: a test case for predicting lifestyles and emergence of pathogens.</title>
        <authorList>
            <person name="Haridas S."/>
            <person name="Albert R."/>
            <person name="Binder M."/>
            <person name="Bloem J."/>
            <person name="Labutti K."/>
            <person name="Salamov A."/>
            <person name="Andreopoulos B."/>
            <person name="Baker S."/>
            <person name="Barry K."/>
            <person name="Bills G."/>
            <person name="Bluhm B."/>
            <person name="Cannon C."/>
            <person name="Castanera R."/>
            <person name="Culley D."/>
            <person name="Daum C."/>
            <person name="Ezra D."/>
            <person name="Gonzalez J."/>
            <person name="Henrissat B."/>
            <person name="Kuo A."/>
            <person name="Liang C."/>
            <person name="Lipzen A."/>
            <person name="Lutzoni F."/>
            <person name="Magnuson J."/>
            <person name="Mondo S."/>
            <person name="Nolan M."/>
            <person name="Ohm R."/>
            <person name="Pangilinan J."/>
            <person name="Park H.-J."/>
            <person name="Ramirez L."/>
            <person name="Alfaro M."/>
            <person name="Sun H."/>
            <person name="Tritt A."/>
            <person name="Yoshinaga Y."/>
            <person name="Zwiers L.-H."/>
            <person name="Turgeon B."/>
            <person name="Goodwin S."/>
            <person name="Spatafora J."/>
            <person name="Crous P."/>
            <person name="Grigoriev I."/>
        </authorList>
    </citation>
    <scope>NUCLEOTIDE SEQUENCE</scope>
    <source>
        <strain evidence="2">HMLAC05119</strain>
    </source>
</reference>
<feature type="compositionally biased region" description="Low complexity" evidence="1">
    <location>
        <begin position="64"/>
        <end position="87"/>
    </location>
</feature>
<evidence type="ECO:0000256" key="1">
    <source>
        <dbReference type="SAM" id="MobiDB-lite"/>
    </source>
</evidence>
<dbReference type="EMBL" id="ML979133">
    <property type="protein sequence ID" value="KAF1919608.1"/>
    <property type="molecule type" value="Genomic_DNA"/>
</dbReference>